<dbReference type="Pfam" id="PF02481">
    <property type="entry name" value="DNA_processg_A"/>
    <property type="match status" value="1"/>
</dbReference>
<dbReference type="InterPro" id="IPR057666">
    <property type="entry name" value="DrpA_SLOG"/>
</dbReference>
<accession>A0A917VDC7</accession>
<gene>
    <name evidence="3" type="ORF">GCM10011591_39730</name>
</gene>
<evidence type="ECO:0000259" key="2">
    <source>
        <dbReference type="Pfam" id="PF02481"/>
    </source>
</evidence>
<dbReference type="EMBL" id="BMMW01000004">
    <property type="protein sequence ID" value="GGK63528.1"/>
    <property type="molecule type" value="Genomic_DNA"/>
</dbReference>
<comment type="caution">
    <text evidence="3">The sequence shown here is derived from an EMBL/GenBank/DDBJ whole genome shotgun (WGS) entry which is preliminary data.</text>
</comment>
<dbReference type="PANTHER" id="PTHR43022:SF1">
    <property type="entry name" value="PROTEIN SMF"/>
    <property type="match status" value="1"/>
</dbReference>
<evidence type="ECO:0000313" key="4">
    <source>
        <dbReference type="Proteomes" id="UP000612956"/>
    </source>
</evidence>
<dbReference type="GO" id="GO:0009294">
    <property type="term" value="P:DNA-mediated transformation"/>
    <property type="evidence" value="ECO:0007669"/>
    <property type="project" value="InterPro"/>
</dbReference>
<dbReference type="SUPFAM" id="SSF102405">
    <property type="entry name" value="MCP/YpsA-like"/>
    <property type="match status" value="1"/>
</dbReference>
<organism evidence="3 4">
    <name type="scientific">Nocardia camponoti</name>
    <dbReference type="NCBI Taxonomy" id="1616106"/>
    <lineage>
        <taxon>Bacteria</taxon>
        <taxon>Bacillati</taxon>
        <taxon>Actinomycetota</taxon>
        <taxon>Actinomycetes</taxon>
        <taxon>Mycobacteriales</taxon>
        <taxon>Nocardiaceae</taxon>
        <taxon>Nocardia</taxon>
    </lineage>
</organism>
<evidence type="ECO:0000313" key="3">
    <source>
        <dbReference type="EMBL" id="GGK63528.1"/>
    </source>
</evidence>
<sequence length="302" mass="32310">MNTNDTECALLLAMLKLKPNGMSWPEVACEAALRGSARTLWDELYPLALEVENLETTECRALKDAEQAWKQWTERGNFDIITVLDEHYPAALKSIHEVPPLLFTRGQLKNGETAVSVVGSRDATSEGQRIAANIARGLVDRGITVLSGLAAGIDTAAHRATIDAGGRPVGVIGTGITKVYPAANRGLHDEVARHGALISQFLPDAPPTKHSFPMRNATMSGLGIASVIVEAGEHSGARIQARVAIGHGRPVILTDRVVNATRWGRQMLDRPGVYQASSTAQVMELIDKFAAFASAPGRPVLA</sequence>
<feature type="domain" description="Smf/DprA SLOG" evidence="2">
    <location>
        <begin position="80"/>
        <end position="272"/>
    </location>
</feature>
<reference evidence="3" key="1">
    <citation type="journal article" date="2014" name="Int. J. Syst. Evol. Microbiol.">
        <title>Complete genome sequence of Corynebacterium casei LMG S-19264T (=DSM 44701T), isolated from a smear-ripened cheese.</title>
        <authorList>
            <consortium name="US DOE Joint Genome Institute (JGI-PGF)"/>
            <person name="Walter F."/>
            <person name="Albersmeier A."/>
            <person name="Kalinowski J."/>
            <person name="Ruckert C."/>
        </authorList>
    </citation>
    <scope>NUCLEOTIDE SEQUENCE</scope>
    <source>
        <strain evidence="3">CGMCC 4.7278</strain>
    </source>
</reference>
<keyword evidence="4" id="KW-1185">Reference proteome</keyword>
<dbReference type="InterPro" id="IPR003488">
    <property type="entry name" value="DprA"/>
</dbReference>
<dbReference type="AlphaFoldDB" id="A0A917VDC7"/>
<dbReference type="Proteomes" id="UP000612956">
    <property type="component" value="Unassembled WGS sequence"/>
</dbReference>
<dbReference type="PANTHER" id="PTHR43022">
    <property type="entry name" value="PROTEIN SMF"/>
    <property type="match status" value="1"/>
</dbReference>
<evidence type="ECO:0000256" key="1">
    <source>
        <dbReference type="ARBA" id="ARBA00006525"/>
    </source>
</evidence>
<dbReference type="Gene3D" id="3.40.50.450">
    <property type="match status" value="1"/>
</dbReference>
<protein>
    <recommendedName>
        <fullName evidence="2">Smf/DprA SLOG domain-containing protein</fullName>
    </recommendedName>
</protein>
<proteinExistence type="inferred from homology"/>
<reference evidence="3" key="2">
    <citation type="submission" date="2020-09" db="EMBL/GenBank/DDBJ databases">
        <authorList>
            <person name="Sun Q."/>
            <person name="Zhou Y."/>
        </authorList>
    </citation>
    <scope>NUCLEOTIDE SEQUENCE</scope>
    <source>
        <strain evidence="3">CGMCC 4.7278</strain>
    </source>
</reference>
<name>A0A917VDC7_9NOCA</name>
<comment type="similarity">
    <text evidence="1">Belongs to the DprA/Smf family.</text>
</comment>